<keyword evidence="5 10" id="KW-0145">Chemotaxis</keyword>
<evidence type="ECO:0000256" key="5">
    <source>
        <dbReference type="ARBA" id="ARBA00022500"/>
    </source>
</evidence>
<organism evidence="11 12">
    <name type="scientific">Herminiimonas aquatilis</name>
    <dbReference type="NCBI Taxonomy" id="345342"/>
    <lineage>
        <taxon>Bacteria</taxon>
        <taxon>Pseudomonadati</taxon>
        <taxon>Pseudomonadota</taxon>
        <taxon>Betaproteobacteria</taxon>
        <taxon>Burkholderiales</taxon>
        <taxon>Oxalobacteraceae</taxon>
        <taxon>Herminiimonas</taxon>
    </lineage>
</organism>
<keyword evidence="11" id="KW-0282">Flagellum</keyword>
<proteinExistence type="inferred from homology"/>
<feature type="transmembrane region" description="Helical" evidence="10">
    <location>
        <begin position="12"/>
        <end position="32"/>
    </location>
</feature>
<keyword evidence="12" id="KW-1185">Reference proteome</keyword>
<keyword evidence="6 10" id="KW-0812">Transmembrane</keyword>
<comment type="caution">
    <text evidence="11">The sequence shown here is derived from an EMBL/GenBank/DDBJ whole genome shotgun (WGS) entry which is preliminary data.</text>
</comment>
<dbReference type="InterPro" id="IPR005503">
    <property type="entry name" value="FliL"/>
</dbReference>
<evidence type="ECO:0000256" key="1">
    <source>
        <dbReference type="ARBA" id="ARBA00002254"/>
    </source>
</evidence>
<dbReference type="Pfam" id="PF03748">
    <property type="entry name" value="FliL"/>
    <property type="match status" value="1"/>
</dbReference>
<evidence type="ECO:0000256" key="2">
    <source>
        <dbReference type="ARBA" id="ARBA00004162"/>
    </source>
</evidence>
<evidence type="ECO:0000256" key="10">
    <source>
        <dbReference type="RuleBase" id="RU364125"/>
    </source>
</evidence>
<evidence type="ECO:0000256" key="6">
    <source>
        <dbReference type="ARBA" id="ARBA00022692"/>
    </source>
</evidence>
<evidence type="ECO:0000256" key="9">
    <source>
        <dbReference type="ARBA" id="ARBA00023136"/>
    </source>
</evidence>
<keyword evidence="7 10" id="KW-0283">Flagellar rotation</keyword>
<comment type="subcellular location">
    <subcellularLocation>
        <location evidence="10">Cell inner membrane</location>
    </subcellularLocation>
    <subcellularLocation>
        <location evidence="2">Cell membrane</location>
        <topology evidence="2">Single-pass membrane protein</topology>
    </subcellularLocation>
</comment>
<evidence type="ECO:0000256" key="3">
    <source>
        <dbReference type="ARBA" id="ARBA00008281"/>
    </source>
</evidence>
<evidence type="ECO:0000256" key="7">
    <source>
        <dbReference type="ARBA" id="ARBA00022779"/>
    </source>
</evidence>
<dbReference type="RefSeq" id="WP_382236385.1">
    <property type="nucleotide sequence ID" value="NZ_JBHTCC010000004.1"/>
</dbReference>
<evidence type="ECO:0000313" key="12">
    <source>
        <dbReference type="Proteomes" id="UP001596379"/>
    </source>
</evidence>
<dbReference type="EMBL" id="JBHTCC010000004">
    <property type="protein sequence ID" value="MFC7299838.1"/>
    <property type="molecule type" value="Genomic_DNA"/>
</dbReference>
<dbReference type="Proteomes" id="UP001596379">
    <property type="component" value="Unassembled WGS sequence"/>
</dbReference>
<protein>
    <recommendedName>
        <fullName evidence="10">Flagellar protein FliL</fullName>
    </recommendedName>
</protein>
<sequence>MAKARQVDTNVIIIGGAFAIVLIGLLSVWLYFSYSARPVSPSTYASFGPVVVRSTEFSIKATIAVQTRKEDADWLANHKKELNFALQGALANVDPKRLREPEGISYVQTTLRDAANTALNTRNIEEVLLTDFIVQAQ</sequence>
<keyword evidence="8 10" id="KW-1133">Transmembrane helix</keyword>
<keyword evidence="11" id="KW-0966">Cell projection</keyword>
<evidence type="ECO:0000313" key="11">
    <source>
        <dbReference type="EMBL" id="MFC7299838.1"/>
    </source>
</evidence>
<evidence type="ECO:0000256" key="4">
    <source>
        <dbReference type="ARBA" id="ARBA00022475"/>
    </source>
</evidence>
<evidence type="ECO:0000256" key="8">
    <source>
        <dbReference type="ARBA" id="ARBA00022989"/>
    </source>
</evidence>
<keyword evidence="11" id="KW-0969">Cilium</keyword>
<keyword evidence="4" id="KW-1003">Cell membrane</keyword>
<keyword evidence="10" id="KW-0997">Cell inner membrane</keyword>
<gene>
    <name evidence="11" type="primary">fliL</name>
    <name evidence="11" type="ORF">ACFQO0_15470</name>
</gene>
<accession>A0ABW2J9L8</accession>
<keyword evidence="9 10" id="KW-0472">Membrane</keyword>
<comment type="function">
    <text evidence="1 10">Controls the rotational direction of flagella during chemotaxis.</text>
</comment>
<reference evidence="12" key="1">
    <citation type="journal article" date="2019" name="Int. J. Syst. Evol. Microbiol.">
        <title>The Global Catalogue of Microorganisms (GCM) 10K type strain sequencing project: providing services to taxonomists for standard genome sequencing and annotation.</title>
        <authorList>
            <consortium name="The Broad Institute Genomics Platform"/>
            <consortium name="The Broad Institute Genome Sequencing Center for Infectious Disease"/>
            <person name="Wu L."/>
            <person name="Ma J."/>
        </authorList>
    </citation>
    <scope>NUCLEOTIDE SEQUENCE [LARGE SCALE GENOMIC DNA]</scope>
    <source>
        <strain evidence="12">CCUG 36956</strain>
    </source>
</reference>
<name>A0ABW2J9L8_9BURK</name>
<comment type="similarity">
    <text evidence="3 10">Belongs to the FliL family.</text>
</comment>